<dbReference type="AlphaFoldDB" id="F4QKM4"/>
<dbReference type="EMBL" id="GL883077">
    <property type="protein sequence ID" value="EGF93326.1"/>
    <property type="molecule type" value="Genomic_DNA"/>
</dbReference>
<reference evidence="2" key="1">
    <citation type="submission" date="2011-03" db="EMBL/GenBank/DDBJ databases">
        <title>Draft genome sequence of Brevundimonas diminuta.</title>
        <authorList>
            <person name="Brown P.J.B."/>
            <person name="Buechlein A."/>
            <person name="Hemmerich C."/>
            <person name="Brun Y.V."/>
        </authorList>
    </citation>
    <scope>NUCLEOTIDE SEQUENCE [LARGE SCALE GENOMIC DNA]</scope>
    <source>
        <strain evidence="2">C19</strain>
    </source>
</reference>
<proteinExistence type="predicted"/>
<accession>F4QKM4</accession>
<sequence length="162" mass="17832">MRAFALPLFAVLSLGLVQCSPQSGEEEAKPTDFRSTVEVKLTPATVAKLGEKGEKVVLKAFYFGIVTQETVSLADPNDGTIHLGTDMYDPKVKDGQTVHLTAKAIDRAKLGQISQGKPIVRLETYAAKDGKRVETMLCNDTQDYVEVLQKQVYTIRCDLNQQ</sequence>
<dbReference type="RefSeq" id="WP_006272522.1">
    <property type="nucleotide sequence ID" value="NZ_GL883077.1"/>
</dbReference>
<gene>
    <name evidence="1" type="ORF">ABI_17660</name>
</gene>
<dbReference type="HOGENOM" id="CLU_1631983_0_0_5"/>
<dbReference type="Proteomes" id="UP000006512">
    <property type="component" value="Unassembled WGS sequence"/>
</dbReference>
<organism evidence="1 2">
    <name type="scientific">Asticcacaulis biprosthecium C19</name>
    <dbReference type="NCBI Taxonomy" id="715226"/>
    <lineage>
        <taxon>Bacteria</taxon>
        <taxon>Pseudomonadati</taxon>
        <taxon>Pseudomonadota</taxon>
        <taxon>Alphaproteobacteria</taxon>
        <taxon>Caulobacterales</taxon>
        <taxon>Caulobacteraceae</taxon>
        <taxon>Asticcacaulis</taxon>
    </lineage>
</organism>
<evidence type="ECO:0000313" key="1">
    <source>
        <dbReference type="EMBL" id="EGF93326.1"/>
    </source>
</evidence>
<keyword evidence="2" id="KW-1185">Reference proteome</keyword>
<dbReference type="OrthoDB" id="7173026at2"/>
<protein>
    <submittedName>
        <fullName evidence="1">Uncharacterized protein</fullName>
    </submittedName>
</protein>
<dbReference type="STRING" id="715226.ABI_17660"/>
<evidence type="ECO:0000313" key="2">
    <source>
        <dbReference type="Proteomes" id="UP000006512"/>
    </source>
</evidence>
<name>F4QKM4_9CAUL</name>